<feature type="domain" description="GRIP" evidence="7">
    <location>
        <begin position="658"/>
        <end position="709"/>
    </location>
</feature>
<reference evidence="8" key="1">
    <citation type="submission" date="2016-04" db="EMBL/GenBank/DDBJ databases">
        <authorList>
            <person name="Evans L.H."/>
            <person name="Alamgir A."/>
            <person name="Owens N."/>
            <person name="Weber N.D."/>
            <person name="Virtaneva K."/>
            <person name="Barbian K."/>
            <person name="Babar A."/>
            <person name="Rosenke K."/>
        </authorList>
    </citation>
    <scope>NUCLEOTIDE SEQUENCE [LARGE SCALE GENOMIC DNA]</scope>
    <source>
        <strain evidence="8">CBS 101.48</strain>
    </source>
</reference>
<dbReference type="OrthoDB" id="425925at2759"/>
<feature type="coiled-coil region" evidence="4">
    <location>
        <begin position="72"/>
        <end position="110"/>
    </location>
</feature>
<feature type="compositionally biased region" description="Low complexity" evidence="5">
    <location>
        <begin position="762"/>
        <end position="778"/>
    </location>
</feature>
<keyword evidence="3 4" id="KW-0175">Coiled coil</keyword>
<evidence type="ECO:0000259" key="7">
    <source>
        <dbReference type="PROSITE" id="PS50913"/>
    </source>
</evidence>
<feature type="region of interest" description="Disordered" evidence="5">
    <location>
        <begin position="126"/>
        <end position="156"/>
    </location>
</feature>
<dbReference type="GO" id="GO:0031267">
    <property type="term" value="F:small GTPase binding"/>
    <property type="evidence" value="ECO:0007669"/>
    <property type="project" value="TreeGrafter"/>
</dbReference>
<accession>A0A168PZ26</accession>
<feature type="chain" id="PRO_5007899793" description="GRIP domain-containing protein" evidence="6">
    <location>
        <begin position="23"/>
        <end position="778"/>
    </location>
</feature>
<dbReference type="GO" id="GO:0005794">
    <property type="term" value="C:Golgi apparatus"/>
    <property type="evidence" value="ECO:0007669"/>
    <property type="project" value="UniProtKB-SubCell"/>
</dbReference>
<keyword evidence="6" id="KW-0732">Signal</keyword>
<evidence type="ECO:0000256" key="4">
    <source>
        <dbReference type="SAM" id="Coils"/>
    </source>
</evidence>
<dbReference type="OMA" id="KHPNITG"/>
<dbReference type="PROSITE" id="PS50913">
    <property type="entry name" value="GRIP"/>
    <property type="match status" value="1"/>
</dbReference>
<dbReference type="SUPFAM" id="SSF90257">
    <property type="entry name" value="Myosin rod fragments"/>
    <property type="match status" value="1"/>
</dbReference>
<feature type="region of interest" description="Disordered" evidence="5">
    <location>
        <begin position="712"/>
        <end position="743"/>
    </location>
</feature>
<dbReference type="PANTHER" id="PTHR18921:SF2">
    <property type="entry name" value="THYROID RECEPTOR-INTERACTING PROTEIN 11"/>
    <property type="match status" value="1"/>
</dbReference>
<organism evidence="8">
    <name type="scientific">Absidia glauca</name>
    <name type="common">Pin mould</name>
    <dbReference type="NCBI Taxonomy" id="4829"/>
    <lineage>
        <taxon>Eukaryota</taxon>
        <taxon>Fungi</taxon>
        <taxon>Fungi incertae sedis</taxon>
        <taxon>Mucoromycota</taxon>
        <taxon>Mucoromycotina</taxon>
        <taxon>Mucoromycetes</taxon>
        <taxon>Mucorales</taxon>
        <taxon>Cunninghamellaceae</taxon>
        <taxon>Absidia</taxon>
    </lineage>
</organism>
<evidence type="ECO:0000256" key="1">
    <source>
        <dbReference type="ARBA" id="ARBA00004555"/>
    </source>
</evidence>
<feature type="region of interest" description="Disordered" evidence="5">
    <location>
        <begin position="208"/>
        <end position="230"/>
    </location>
</feature>
<evidence type="ECO:0000313" key="8">
    <source>
        <dbReference type="EMBL" id="SAM03224.1"/>
    </source>
</evidence>
<feature type="coiled-coil region" evidence="4">
    <location>
        <begin position="20"/>
        <end position="47"/>
    </location>
</feature>
<keyword evidence="2" id="KW-0333">Golgi apparatus</keyword>
<feature type="region of interest" description="Disordered" evidence="5">
    <location>
        <begin position="373"/>
        <end position="393"/>
    </location>
</feature>
<dbReference type="EMBL" id="LT554074">
    <property type="protein sequence ID" value="SAM03224.1"/>
    <property type="molecule type" value="Genomic_DNA"/>
</dbReference>
<dbReference type="AlphaFoldDB" id="A0A168PZ26"/>
<keyword evidence="9" id="KW-1185">Reference proteome</keyword>
<feature type="compositionally biased region" description="Basic and acidic residues" evidence="5">
    <location>
        <begin position="126"/>
        <end position="138"/>
    </location>
</feature>
<feature type="compositionally biased region" description="Low complexity" evidence="5">
    <location>
        <begin position="139"/>
        <end position="152"/>
    </location>
</feature>
<evidence type="ECO:0000256" key="2">
    <source>
        <dbReference type="ARBA" id="ARBA00023034"/>
    </source>
</evidence>
<evidence type="ECO:0000256" key="3">
    <source>
        <dbReference type="ARBA" id="ARBA00023054"/>
    </source>
</evidence>
<dbReference type="GO" id="GO:0007030">
    <property type="term" value="P:Golgi organization"/>
    <property type="evidence" value="ECO:0007669"/>
    <property type="project" value="TreeGrafter"/>
</dbReference>
<evidence type="ECO:0000256" key="6">
    <source>
        <dbReference type="SAM" id="SignalP"/>
    </source>
</evidence>
<dbReference type="PANTHER" id="PTHR18921">
    <property type="entry name" value="MYOSIN HEAVY CHAIN - RELATED"/>
    <property type="match status" value="1"/>
</dbReference>
<sequence>MSTEVQLIICFVLFVCYLEVEALRARLQAYEHREAQWKQHLEKAQLEHTQLQTYQQKLTQAGTHLKTLATDNNRLQQQLNERTASLEQVKQQLQKEQDDLAAQLDHQKKDNHSTIEFILQHLHLDEDGGGRDSADKDATQTSSSLSSTAAVSLPDVTDPEQVRQYIKTVTSNMNLKVKEKDSTINGLKTDVEHLQTKLEEMEQVVKNTPSTALNQQSPVSPSSSSTAEDHLSIKSVEQNIKGIIDDADNFMMNSSSLPPQLMGTLESLQDHLQALSEKQRTSHQQDADEIKDLKRQITQLNMTINEWSEEKEQWLTEKEDLQSQLEDLAANNDLEEKLKLITTERQAFKESVERLQHEHQSLLAKVQDYEAQLSSSTTDHQSHQAEVSRLNDERQSLLDKISDIEAKLGSSETARQNSDDHVKRLQQEHQDLLDKIAHIKETLAPRLEADKQLRVKVAELTTELEQTKQHLEEMRSTLVSRDEEAGHQLENKERHLNQLQMRLEKVQQEREELEMAVMELDTRCNQLEDHNHTLSGDLDRCRKQLEEDRQSSAAERASLENLESVLEEFQTIKDAEIRAAVEHIERQLEVAKKSWMEYQERARLAESSLEKYQHDVAKTPQYEREIKEKNLLIGKLRHEAIILNEHLVEAMRRLKEESNENNVDRQLVTNLVVGFFLAPRGDRKRYDILTIIANVLQMNEEQKEQVGLIRMKGNGNGQRTTASPNSSGWQSPRQQQENEPKESFTDAWISFLLKESSKRKPSFSSSPVSSPKSDQLDI</sequence>
<gene>
    <name evidence="8" type="primary">ABSGL_09042.1 scaffold 10677</name>
</gene>
<dbReference type="Gene3D" id="1.10.287.1490">
    <property type="match status" value="1"/>
</dbReference>
<dbReference type="InterPro" id="IPR000237">
    <property type="entry name" value="GRIP_dom"/>
</dbReference>
<protein>
    <recommendedName>
        <fullName evidence="7">GRIP domain-containing protein</fullName>
    </recommendedName>
</protein>
<dbReference type="InterPro" id="IPR019459">
    <property type="entry name" value="GRAB"/>
</dbReference>
<evidence type="ECO:0000256" key="5">
    <source>
        <dbReference type="SAM" id="MobiDB-lite"/>
    </source>
</evidence>
<feature type="signal peptide" evidence="6">
    <location>
        <begin position="1"/>
        <end position="22"/>
    </location>
</feature>
<dbReference type="InParanoid" id="A0A168PZ26"/>
<comment type="subcellular location">
    <subcellularLocation>
        <location evidence="1">Golgi apparatus</location>
    </subcellularLocation>
</comment>
<dbReference type="STRING" id="4829.A0A168PZ26"/>
<feature type="region of interest" description="Disordered" evidence="5">
    <location>
        <begin position="756"/>
        <end position="778"/>
    </location>
</feature>
<proteinExistence type="predicted"/>
<evidence type="ECO:0000313" key="9">
    <source>
        <dbReference type="Proteomes" id="UP000078561"/>
    </source>
</evidence>
<feature type="compositionally biased region" description="Polar residues" evidence="5">
    <location>
        <begin position="717"/>
        <end position="735"/>
    </location>
</feature>
<dbReference type="Proteomes" id="UP000078561">
    <property type="component" value="Unassembled WGS sequence"/>
</dbReference>
<dbReference type="GO" id="GO:0006888">
    <property type="term" value="P:endoplasmic reticulum to Golgi vesicle-mediated transport"/>
    <property type="evidence" value="ECO:0007669"/>
    <property type="project" value="TreeGrafter"/>
</dbReference>
<dbReference type="Pfam" id="PF10375">
    <property type="entry name" value="GRAB"/>
    <property type="match status" value="1"/>
</dbReference>
<name>A0A168PZ26_ABSGL</name>